<feature type="compositionally biased region" description="Polar residues" evidence="1">
    <location>
        <begin position="52"/>
        <end position="65"/>
    </location>
</feature>
<dbReference type="EMBL" id="JADGMS010000009">
    <property type="protein sequence ID" value="KAF9675347.1"/>
    <property type="molecule type" value="Genomic_DNA"/>
</dbReference>
<evidence type="ECO:0000256" key="1">
    <source>
        <dbReference type="SAM" id="MobiDB-lite"/>
    </source>
</evidence>
<keyword evidence="4" id="KW-1185">Reference proteome</keyword>
<gene>
    <name evidence="3" type="ORF">SADUNF_Sadunf09G0022700</name>
</gene>
<comment type="caution">
    <text evidence="3">The sequence shown here is derived from an EMBL/GenBank/DDBJ whole genome shotgun (WGS) entry which is preliminary data.</text>
</comment>
<feature type="signal peptide" evidence="2">
    <location>
        <begin position="1"/>
        <end position="25"/>
    </location>
</feature>
<keyword evidence="2" id="KW-0732">Signal</keyword>
<sequence length="93" mass="9797">MIEIIAVSGLLTGIVFCSLLFVVCGSGPGVDDEDHGDAEDKAETGNNHDIESNGTGNRNQQAETAQTRLEALRKSFVSDKNSGSTSDPALFLI</sequence>
<dbReference type="AlphaFoldDB" id="A0A835JQ55"/>
<evidence type="ECO:0000256" key="2">
    <source>
        <dbReference type="SAM" id="SignalP"/>
    </source>
</evidence>
<evidence type="ECO:0008006" key="5">
    <source>
        <dbReference type="Google" id="ProtNLM"/>
    </source>
</evidence>
<feature type="chain" id="PRO_5032809584" description="Secreted protein" evidence="2">
    <location>
        <begin position="26"/>
        <end position="93"/>
    </location>
</feature>
<dbReference type="Proteomes" id="UP000657918">
    <property type="component" value="Unassembled WGS sequence"/>
</dbReference>
<evidence type="ECO:0000313" key="4">
    <source>
        <dbReference type="Proteomes" id="UP000657918"/>
    </source>
</evidence>
<evidence type="ECO:0000313" key="3">
    <source>
        <dbReference type="EMBL" id="KAF9675347.1"/>
    </source>
</evidence>
<name>A0A835JQ55_9ROSI</name>
<organism evidence="3 4">
    <name type="scientific">Salix dunnii</name>
    <dbReference type="NCBI Taxonomy" id="1413687"/>
    <lineage>
        <taxon>Eukaryota</taxon>
        <taxon>Viridiplantae</taxon>
        <taxon>Streptophyta</taxon>
        <taxon>Embryophyta</taxon>
        <taxon>Tracheophyta</taxon>
        <taxon>Spermatophyta</taxon>
        <taxon>Magnoliopsida</taxon>
        <taxon>eudicotyledons</taxon>
        <taxon>Gunneridae</taxon>
        <taxon>Pentapetalae</taxon>
        <taxon>rosids</taxon>
        <taxon>fabids</taxon>
        <taxon>Malpighiales</taxon>
        <taxon>Salicaceae</taxon>
        <taxon>Saliceae</taxon>
        <taxon>Salix</taxon>
    </lineage>
</organism>
<proteinExistence type="predicted"/>
<reference evidence="3 4" key="1">
    <citation type="submission" date="2020-10" db="EMBL/GenBank/DDBJ databases">
        <title>Plant Genome Project.</title>
        <authorList>
            <person name="Zhang R.-G."/>
        </authorList>
    </citation>
    <scope>NUCLEOTIDE SEQUENCE [LARGE SCALE GENOMIC DNA]</scope>
    <source>
        <strain evidence="3">FAFU-HL-1</strain>
        <tissue evidence="3">Leaf</tissue>
    </source>
</reference>
<feature type="compositionally biased region" description="Basic and acidic residues" evidence="1">
    <location>
        <begin position="38"/>
        <end position="51"/>
    </location>
</feature>
<accession>A0A835JQ55</accession>
<protein>
    <recommendedName>
        <fullName evidence="5">Secreted protein</fullName>
    </recommendedName>
</protein>
<feature type="region of interest" description="Disordered" evidence="1">
    <location>
        <begin position="31"/>
        <end position="65"/>
    </location>
</feature>